<dbReference type="RefSeq" id="WP_039163963.1">
    <property type="nucleotide sequence ID" value="NZ_JPJQ01000037.1"/>
</dbReference>
<dbReference type="NCBIfam" id="TIGR01863">
    <property type="entry name" value="cas_Csd1"/>
    <property type="match status" value="1"/>
</dbReference>
<reference evidence="2 3" key="1">
    <citation type="submission" date="2014-07" db="EMBL/GenBank/DDBJ databases">
        <title>Chaperone-usher fimbriae in a diverse selection of Gallibacterium genomes.</title>
        <authorList>
            <person name="Kudirkiene E."/>
            <person name="Bager R.J."/>
            <person name="Johnson T.J."/>
            <person name="Bojesen A.M."/>
        </authorList>
    </citation>
    <scope>NUCLEOTIDE SEQUENCE [LARGE SCALE GENOMIC DNA]</scope>
    <source>
        <strain evidence="2 3">4895</strain>
    </source>
</reference>
<dbReference type="InterPro" id="IPR010144">
    <property type="entry name" value="CRISPR-assoc_prot_Csd1-typ"/>
</dbReference>
<evidence type="ECO:0000313" key="2">
    <source>
        <dbReference type="EMBL" id="KGQ61129.1"/>
    </source>
</evidence>
<dbReference type="Pfam" id="PF09709">
    <property type="entry name" value="Cas_Csd1"/>
    <property type="match status" value="1"/>
</dbReference>
<protein>
    <submittedName>
        <fullName evidence="2">CRISPR-associated protein Csd1</fullName>
    </submittedName>
</protein>
<dbReference type="EMBL" id="JPJQ01000037">
    <property type="protein sequence ID" value="KGQ61129.1"/>
    <property type="molecule type" value="Genomic_DNA"/>
</dbReference>
<dbReference type="Proteomes" id="UP000030554">
    <property type="component" value="Unassembled WGS sequence"/>
</dbReference>
<evidence type="ECO:0000256" key="1">
    <source>
        <dbReference type="SAM" id="MobiDB-lite"/>
    </source>
</evidence>
<sequence length="615" mass="68670">MILASLVNYYHRLATELDSTTNNPKVPPYGFSEEKIGYILVLDRNGNLVDVIPNLTADKKPKAKLMNVPRPEKRTSGIKSNFLWDKTAYVLGVESNKDKAIAKEHPFVLSEKTFAAFKEYHLKHLANIKDEGLQAIVKFLNNWQPAQFAQSICPMELLDSNVVFKLDGEQQLIHQRPAAQQLWGKLLADNSAEQGVCLITGEKAPIARLHPAIKGVLGGQSSGGAIISFNQEAFSSFNKTQGDNAPVSEQAAFAYTTALNYLLRRENRHCLTIGDTSTVFWAEAEDDEQAAFAEEIMWGSLEPPADDEQESSKIFNILDQVRKGRPLPEIDPKLSAKTQFFILGLAPNASRISIRFWLKTDFGQLAKNLANHWADLALEPCPWKKPPSLYSLLLQTTPLDKTSKKGKAENISPILAGELAAAIFNDTPYPTTLLSKVISRFRADGQITGLRVAMVKAVLQRKYRKGLIKQGVPMGLDKNDENTAYLLGRLFAILETIQYQSLGDVNANIVDRYYASASTVPFSVFPRLITGSKYHLARIRKDNPGKAVNLDRDLGTIIEKLNSSFPRRMNIEEQGRFTLGYHHQRQYHFNAAKKESADNSTTITDNHDSKAQIKE</sequence>
<dbReference type="AlphaFoldDB" id="A0A0A3AHX3"/>
<gene>
    <name evidence="2" type="ORF">IO48_08530</name>
</gene>
<organism evidence="2 3">
    <name type="scientific">Gallibacterium anatis 4895</name>
    <dbReference type="NCBI Taxonomy" id="1396510"/>
    <lineage>
        <taxon>Bacteria</taxon>
        <taxon>Pseudomonadati</taxon>
        <taxon>Pseudomonadota</taxon>
        <taxon>Gammaproteobacteria</taxon>
        <taxon>Pasteurellales</taxon>
        <taxon>Pasteurellaceae</taxon>
        <taxon>Gallibacterium</taxon>
    </lineage>
</organism>
<dbReference type="CDD" id="cd09757">
    <property type="entry name" value="Cas8c_I-C"/>
    <property type="match status" value="1"/>
</dbReference>
<proteinExistence type="predicted"/>
<feature type="compositionally biased region" description="Basic and acidic residues" evidence="1">
    <location>
        <begin position="605"/>
        <end position="615"/>
    </location>
</feature>
<accession>A0A0A3AHX3</accession>
<feature type="region of interest" description="Disordered" evidence="1">
    <location>
        <begin position="593"/>
        <end position="615"/>
    </location>
</feature>
<evidence type="ECO:0000313" key="3">
    <source>
        <dbReference type="Proteomes" id="UP000030554"/>
    </source>
</evidence>
<name>A0A0A3AHX3_9PAST</name>
<comment type="caution">
    <text evidence="2">The sequence shown here is derived from an EMBL/GenBank/DDBJ whole genome shotgun (WGS) entry which is preliminary data.</text>
</comment>